<keyword evidence="3" id="KW-1185">Reference proteome</keyword>
<sequence length="142" mass="14956">MMMKRSNIICAAAIILPLLAFFAMMSTTATVTTTSAIIGAEQATVVDNFSGDYADPNHPNCLRQVRVLATGTKALVSGTDGNPGCPIDGSGQPWKLNAIISNEDNTISVDFSPKGGPSSLQGVKTTKGILWADNNLWTTKIL</sequence>
<evidence type="ECO:0000313" key="2">
    <source>
        <dbReference type="EMBL" id="OEU16651.1"/>
    </source>
</evidence>
<protein>
    <submittedName>
        <fullName evidence="2">Uncharacterized protein</fullName>
    </submittedName>
</protein>
<dbReference type="InParanoid" id="A0A1E7FEQ4"/>
<evidence type="ECO:0000313" key="3">
    <source>
        <dbReference type="Proteomes" id="UP000095751"/>
    </source>
</evidence>
<dbReference type="KEGG" id="fcy:FRACYDRAFT_217988"/>
<dbReference type="Proteomes" id="UP000095751">
    <property type="component" value="Unassembled WGS sequence"/>
</dbReference>
<feature type="chain" id="PRO_5009192999" evidence="1">
    <location>
        <begin position="30"/>
        <end position="142"/>
    </location>
</feature>
<name>A0A1E7FEQ4_9STRA</name>
<dbReference type="EMBL" id="KV784358">
    <property type="protein sequence ID" value="OEU16651.1"/>
    <property type="molecule type" value="Genomic_DNA"/>
</dbReference>
<feature type="signal peptide" evidence="1">
    <location>
        <begin position="1"/>
        <end position="29"/>
    </location>
</feature>
<evidence type="ECO:0000256" key="1">
    <source>
        <dbReference type="SAM" id="SignalP"/>
    </source>
</evidence>
<accession>A0A1E7FEQ4</accession>
<feature type="non-terminal residue" evidence="2">
    <location>
        <position position="142"/>
    </location>
</feature>
<proteinExistence type="predicted"/>
<gene>
    <name evidence="2" type="ORF">FRACYDRAFT_217988</name>
</gene>
<organism evidence="2 3">
    <name type="scientific">Fragilariopsis cylindrus CCMP1102</name>
    <dbReference type="NCBI Taxonomy" id="635003"/>
    <lineage>
        <taxon>Eukaryota</taxon>
        <taxon>Sar</taxon>
        <taxon>Stramenopiles</taxon>
        <taxon>Ochrophyta</taxon>
        <taxon>Bacillariophyta</taxon>
        <taxon>Bacillariophyceae</taxon>
        <taxon>Bacillariophycidae</taxon>
        <taxon>Bacillariales</taxon>
        <taxon>Bacillariaceae</taxon>
        <taxon>Fragilariopsis</taxon>
    </lineage>
</organism>
<dbReference type="OrthoDB" id="424986at2759"/>
<keyword evidence="1" id="KW-0732">Signal</keyword>
<reference evidence="2 3" key="1">
    <citation type="submission" date="2016-09" db="EMBL/GenBank/DDBJ databases">
        <title>Extensive genetic diversity and differential bi-allelic expression allows diatom success in the polar Southern Ocean.</title>
        <authorList>
            <consortium name="DOE Joint Genome Institute"/>
            <person name="Mock T."/>
            <person name="Otillar R.P."/>
            <person name="Strauss J."/>
            <person name="Dupont C."/>
            <person name="Frickenhaus S."/>
            <person name="Maumus F."/>
            <person name="Mcmullan M."/>
            <person name="Sanges R."/>
            <person name="Schmutz J."/>
            <person name="Toseland A."/>
            <person name="Valas R."/>
            <person name="Veluchamy A."/>
            <person name="Ward B.J."/>
            <person name="Allen A."/>
            <person name="Barry K."/>
            <person name="Falciatore A."/>
            <person name="Ferrante M."/>
            <person name="Fortunato A.E."/>
            <person name="Gloeckner G."/>
            <person name="Gruber A."/>
            <person name="Hipkin R."/>
            <person name="Janech M."/>
            <person name="Kroth P."/>
            <person name="Leese F."/>
            <person name="Lindquist E."/>
            <person name="Lyon B.R."/>
            <person name="Martin J."/>
            <person name="Mayer C."/>
            <person name="Parker M."/>
            <person name="Quesneville H."/>
            <person name="Raymond J."/>
            <person name="Uhlig C."/>
            <person name="Valentin K.U."/>
            <person name="Worden A.Z."/>
            <person name="Armbrust E.V."/>
            <person name="Bowler C."/>
            <person name="Green B."/>
            <person name="Moulton V."/>
            <person name="Van Oosterhout C."/>
            <person name="Grigoriev I."/>
        </authorList>
    </citation>
    <scope>NUCLEOTIDE SEQUENCE [LARGE SCALE GENOMIC DNA]</scope>
    <source>
        <strain evidence="2 3">CCMP1102</strain>
    </source>
</reference>
<dbReference type="AlphaFoldDB" id="A0A1E7FEQ4"/>